<evidence type="ECO:0000256" key="2">
    <source>
        <dbReference type="ARBA" id="ARBA00012428"/>
    </source>
</evidence>
<feature type="active site" description="Proton acceptor" evidence="13">
    <location>
        <position position="633"/>
    </location>
</feature>
<feature type="binding site" evidence="14 15">
    <location>
        <position position="539"/>
    </location>
    <ligand>
        <name>ATP</name>
        <dbReference type="ChEBI" id="CHEBI:30616"/>
    </ligand>
</feature>
<dbReference type="FunFam" id="1.10.510.10:FF:000210">
    <property type="entry name" value="Non-specific serine/threonine protein kinase"/>
    <property type="match status" value="1"/>
</dbReference>
<evidence type="ECO:0000256" key="13">
    <source>
        <dbReference type="PIRSR" id="PIRSR000559-1"/>
    </source>
</evidence>
<accession>A0A430Q7W0</accession>
<keyword evidence="3 12" id="KW-0723">Serine/threonine-protein kinase</keyword>
<dbReference type="SUPFAM" id="SSF51206">
    <property type="entry name" value="cAMP-binding domain-like"/>
    <property type="match status" value="2"/>
</dbReference>
<evidence type="ECO:0000256" key="15">
    <source>
        <dbReference type="PROSITE-ProRule" id="PRU10141"/>
    </source>
</evidence>
<keyword evidence="5 12" id="KW-0808">Transferase</keyword>
<dbReference type="InterPro" id="IPR017441">
    <property type="entry name" value="Protein_kinase_ATP_BS"/>
</dbReference>
<dbReference type="InterPro" id="IPR035014">
    <property type="entry name" value="STKc_cGK"/>
</dbReference>
<evidence type="ECO:0000256" key="10">
    <source>
        <dbReference type="ARBA" id="ARBA00047298"/>
    </source>
</evidence>
<dbReference type="EC" id="2.7.11.12" evidence="2 12"/>
<keyword evidence="22" id="KW-1185">Reference proteome</keyword>
<dbReference type="STRING" id="6184.A0A430Q7W0"/>
<reference evidence="21 22" key="1">
    <citation type="journal article" date="2019" name="PLoS Pathog.">
        <title>Genome sequence of the bovine parasite Schistosoma bovis Tanzania.</title>
        <authorList>
            <person name="Oey H."/>
            <person name="Zakrzewski M."/>
            <person name="Gobert G."/>
            <person name="Gravermann K."/>
            <person name="Stoye J."/>
            <person name="Jones M."/>
            <person name="Mcmanus D."/>
            <person name="Krause L."/>
        </authorList>
    </citation>
    <scope>NUCLEOTIDE SEQUENCE [LARGE SCALE GENOMIC DNA]</scope>
    <source>
        <strain evidence="21 22">TAN1997</strain>
    </source>
</reference>
<evidence type="ECO:0000256" key="17">
    <source>
        <dbReference type="SAM" id="MobiDB-lite"/>
    </source>
</evidence>
<evidence type="ECO:0000256" key="8">
    <source>
        <dbReference type="ARBA" id="ARBA00022840"/>
    </source>
</evidence>
<dbReference type="PROSITE" id="PS50042">
    <property type="entry name" value="CNMP_BINDING_3"/>
    <property type="match status" value="2"/>
</dbReference>
<dbReference type="Gene3D" id="1.10.510.10">
    <property type="entry name" value="Transferase(Phosphotransferase) domain 1"/>
    <property type="match status" value="1"/>
</dbReference>
<dbReference type="InterPro" id="IPR011009">
    <property type="entry name" value="Kinase-like_dom_sf"/>
</dbReference>
<evidence type="ECO:0000259" key="18">
    <source>
        <dbReference type="PROSITE" id="PS50011"/>
    </source>
</evidence>
<dbReference type="InterPro" id="IPR000961">
    <property type="entry name" value="AGC-kinase_C"/>
</dbReference>
<dbReference type="CDD" id="cd05572">
    <property type="entry name" value="STKc_cGK"/>
    <property type="match status" value="1"/>
</dbReference>
<evidence type="ECO:0000313" key="22">
    <source>
        <dbReference type="Proteomes" id="UP000290809"/>
    </source>
</evidence>
<keyword evidence="7 12" id="KW-0418">Kinase</keyword>
<dbReference type="EMBL" id="QMKO01002354">
    <property type="protein sequence ID" value="RTG83791.1"/>
    <property type="molecule type" value="Genomic_DNA"/>
</dbReference>
<dbReference type="PIRSF" id="PIRSF000559">
    <property type="entry name" value="cGMP-dep_kinase"/>
    <property type="match status" value="1"/>
</dbReference>
<dbReference type="PANTHER" id="PTHR24353">
    <property type="entry name" value="CYCLIC NUCLEOTIDE-DEPENDENT PROTEIN KINASE"/>
    <property type="match status" value="1"/>
</dbReference>
<sequence length="819" mass="93958">MRILLDVHPLIRCGPEPIITTSLLQLKRMYERNPKQLYAAGIYPNVYNRAIAAYFSEIIINMGQSAKYLCHKQPFTFYYLNYLNEIFINAKFIHMILKYCDCFKMHTKCQNEIQQQQALIIQLQEDLVDKNKRISELSGLLDKYQSVFNQSPSLSTPVTVIKGQIQPQQSRERQLGLNDVVFGFGGNDQSHVHDPTVQTRKRGIGISAEPQNEDEIQSKELKSYPKSEDVRKLIKGAILENDFMNHIASSQLSQLVDCMYSIEFTAGEMIITEGDYGSLVYVLGEGQLEISKDGRKLRVLDRPTVLGELAVLYNCTRTASVKAITNGTLWAIDRTSFQTILMRDHLQKHNDYITFLKSVPTFSNLPDSTISKLADQLNEVTYRPNEYIIRQGARGDNFYIIADGHVKVTIYPTTENGVIDRTKEPQFVRTLGRGDWFGEKALTGDNLRTANIIATGDEGVTCLALDLESYSLLIADLAALKRRYSQEKPQETTIEEYKPEFQNLQFQDLKIMSTLGSGGFGRVELVSIGSDKTKTYALKKMRKQHIIETKQEEHVINERNIMLHTDCDFIVRLCKTFRDNKYVYLLLEVCLGGELWSLLKDKYFFTEQATQFYVACVVEALDYLHRKNIVYRDLKPENIMLDTQGYCKLTDLGFAKQLPYGAKTWTFCGTPEYMAPEVILNKGHDIAVDHWSLGVLLFELLTGLPPFESPDTMRTYGIILKGIDAVNFPTRMSKNAQSLVKKLCRENPTERYGIGKEGLREIERHVWFEGFDWVGLRKRVLKAPYERQVTSQSDLRHFDEYPEETEEPEDETSGWDESF</sequence>
<feature type="coiled-coil region" evidence="16">
    <location>
        <begin position="106"/>
        <end position="133"/>
    </location>
</feature>
<dbReference type="Gene3D" id="3.40.50.300">
    <property type="entry name" value="P-loop containing nucleotide triphosphate hydrolases"/>
    <property type="match status" value="1"/>
</dbReference>
<dbReference type="Pfam" id="PF00069">
    <property type="entry name" value="Pkinase"/>
    <property type="match status" value="1"/>
</dbReference>
<dbReference type="Pfam" id="PF13469">
    <property type="entry name" value="Sulfotransfer_3"/>
    <property type="match status" value="1"/>
</dbReference>
<dbReference type="InterPro" id="IPR018490">
    <property type="entry name" value="cNMP-bd_dom_sf"/>
</dbReference>
<dbReference type="GO" id="GO:0106310">
    <property type="term" value="F:protein serine kinase activity"/>
    <property type="evidence" value="ECO:0007669"/>
    <property type="project" value="RHEA"/>
</dbReference>
<keyword evidence="9 12" id="KW-0142">cGMP-binding</keyword>
<feature type="binding site" evidence="14">
    <location>
        <begin position="515"/>
        <end position="523"/>
    </location>
    <ligand>
        <name>ATP</name>
        <dbReference type="ChEBI" id="CHEBI:30616"/>
    </ligand>
</feature>
<feature type="compositionally biased region" description="Acidic residues" evidence="17">
    <location>
        <begin position="801"/>
        <end position="819"/>
    </location>
</feature>
<dbReference type="PROSITE" id="PS00107">
    <property type="entry name" value="PROTEIN_KINASE_ATP"/>
    <property type="match status" value="1"/>
</dbReference>
<dbReference type="PROSITE" id="PS51285">
    <property type="entry name" value="AGC_KINASE_CTER"/>
    <property type="match status" value="1"/>
</dbReference>
<dbReference type="InterPro" id="IPR027417">
    <property type="entry name" value="P-loop_NTPase"/>
</dbReference>
<evidence type="ECO:0000256" key="7">
    <source>
        <dbReference type="ARBA" id="ARBA00022777"/>
    </source>
</evidence>
<dbReference type="PRINTS" id="PR00103">
    <property type="entry name" value="CAMPKINASE"/>
</dbReference>
<dbReference type="AlphaFoldDB" id="A0A430Q7W0"/>
<evidence type="ECO:0000256" key="11">
    <source>
        <dbReference type="ARBA" id="ARBA00047462"/>
    </source>
</evidence>
<evidence type="ECO:0000313" key="21">
    <source>
        <dbReference type="EMBL" id="RTG83791.1"/>
    </source>
</evidence>
<dbReference type="PROSITE" id="PS00889">
    <property type="entry name" value="CNMP_BINDING_2"/>
    <property type="match status" value="2"/>
</dbReference>
<feature type="domain" description="AGC-kinase C-terminal" evidence="20">
    <location>
        <begin position="769"/>
        <end position="819"/>
    </location>
</feature>
<dbReference type="GO" id="GO:0005524">
    <property type="term" value="F:ATP binding"/>
    <property type="evidence" value="ECO:0007669"/>
    <property type="project" value="UniProtKB-UniRule"/>
</dbReference>
<dbReference type="CDD" id="cd00038">
    <property type="entry name" value="CAP_ED"/>
    <property type="match status" value="2"/>
</dbReference>
<feature type="domain" description="Cyclic nucleotide-binding" evidence="19">
    <location>
        <begin position="361"/>
        <end position="491"/>
    </location>
</feature>
<dbReference type="SUPFAM" id="SSF56112">
    <property type="entry name" value="Protein kinase-like (PK-like)"/>
    <property type="match status" value="1"/>
</dbReference>
<feature type="domain" description="Cyclic nucleotide-binding" evidence="19">
    <location>
        <begin position="243"/>
        <end position="358"/>
    </location>
</feature>
<keyword evidence="4 12" id="KW-0140">cGMP</keyword>
<proteinExistence type="inferred from homology"/>
<dbReference type="PROSITE" id="PS50011">
    <property type="entry name" value="PROTEIN_KINASE_DOM"/>
    <property type="match status" value="1"/>
</dbReference>
<keyword evidence="16" id="KW-0175">Coiled coil</keyword>
<dbReference type="InterPro" id="IPR014710">
    <property type="entry name" value="RmlC-like_jellyroll"/>
</dbReference>
<dbReference type="Proteomes" id="UP000290809">
    <property type="component" value="Unassembled WGS sequence"/>
</dbReference>
<dbReference type="InterPro" id="IPR000719">
    <property type="entry name" value="Prot_kinase_dom"/>
</dbReference>
<comment type="similarity">
    <text evidence="1 12">Belongs to the protein kinase superfamily. AGC Ser/Thr protein kinase family. cGMP subfamily.</text>
</comment>
<dbReference type="InterPro" id="IPR018488">
    <property type="entry name" value="cNMP-bd_CS"/>
</dbReference>
<dbReference type="InterPro" id="IPR008271">
    <property type="entry name" value="Ser/Thr_kinase_AS"/>
</dbReference>
<evidence type="ECO:0000256" key="4">
    <source>
        <dbReference type="ARBA" id="ARBA00022535"/>
    </source>
</evidence>
<evidence type="ECO:0000256" key="16">
    <source>
        <dbReference type="SAM" id="Coils"/>
    </source>
</evidence>
<feature type="domain" description="Protein kinase" evidence="18">
    <location>
        <begin position="509"/>
        <end position="768"/>
    </location>
</feature>
<dbReference type="PROSITE" id="PS00888">
    <property type="entry name" value="CNMP_BINDING_1"/>
    <property type="match status" value="2"/>
</dbReference>
<dbReference type="Gene3D" id="3.30.200.20">
    <property type="entry name" value="Phosphorylase Kinase, domain 1"/>
    <property type="match status" value="1"/>
</dbReference>
<dbReference type="SMART" id="SM00220">
    <property type="entry name" value="S_TKc"/>
    <property type="match status" value="1"/>
</dbReference>
<dbReference type="GO" id="GO:0030553">
    <property type="term" value="F:cGMP binding"/>
    <property type="evidence" value="ECO:0007669"/>
    <property type="project" value="UniProtKB-KW"/>
</dbReference>
<evidence type="ECO:0000256" key="5">
    <source>
        <dbReference type="ARBA" id="ARBA00022679"/>
    </source>
</evidence>
<comment type="caution">
    <text evidence="21">The sequence shown here is derived from an EMBL/GenBank/DDBJ whole genome shotgun (WGS) entry which is preliminary data.</text>
</comment>
<dbReference type="InterPro" id="IPR002374">
    <property type="entry name" value="cGMP_dep_kinase"/>
</dbReference>
<keyword evidence="6 12" id="KW-0547">Nucleotide-binding</keyword>
<dbReference type="GO" id="GO:0004692">
    <property type="term" value="F:cGMP-dependent protein kinase activity"/>
    <property type="evidence" value="ECO:0007669"/>
    <property type="project" value="UniProtKB-EC"/>
</dbReference>
<dbReference type="SMART" id="SM00133">
    <property type="entry name" value="S_TK_X"/>
    <property type="match status" value="1"/>
</dbReference>
<evidence type="ECO:0000256" key="14">
    <source>
        <dbReference type="PIRSR" id="PIRSR000559-2"/>
    </source>
</evidence>
<organism evidence="21 22">
    <name type="scientific">Schistosoma bovis</name>
    <name type="common">Blood fluke</name>
    <dbReference type="NCBI Taxonomy" id="6184"/>
    <lineage>
        <taxon>Eukaryota</taxon>
        <taxon>Metazoa</taxon>
        <taxon>Spiralia</taxon>
        <taxon>Lophotrochozoa</taxon>
        <taxon>Platyhelminthes</taxon>
        <taxon>Trematoda</taxon>
        <taxon>Digenea</taxon>
        <taxon>Strigeidida</taxon>
        <taxon>Schistosomatoidea</taxon>
        <taxon>Schistosomatidae</taxon>
        <taxon>Schistosoma</taxon>
    </lineage>
</organism>
<evidence type="ECO:0000256" key="1">
    <source>
        <dbReference type="ARBA" id="ARBA00006352"/>
    </source>
</evidence>
<protein>
    <recommendedName>
        <fullName evidence="2 12">cGMP-dependent protein kinase</fullName>
        <ecNumber evidence="2 12">2.7.11.12</ecNumber>
    </recommendedName>
</protein>
<feature type="region of interest" description="Disordered" evidence="17">
    <location>
        <begin position="789"/>
        <end position="819"/>
    </location>
</feature>
<dbReference type="FunFam" id="2.60.120.10:FF:000072">
    <property type="entry name" value="cGMP-dependent protein kinase"/>
    <property type="match status" value="1"/>
</dbReference>
<dbReference type="Gene3D" id="2.60.120.10">
    <property type="entry name" value="Jelly Rolls"/>
    <property type="match status" value="2"/>
</dbReference>
<evidence type="ECO:0000259" key="20">
    <source>
        <dbReference type="PROSITE" id="PS51285"/>
    </source>
</evidence>
<gene>
    <name evidence="21" type="ORF">DC041_0004261</name>
</gene>
<evidence type="ECO:0000256" key="12">
    <source>
        <dbReference type="PIRNR" id="PIRNR000559"/>
    </source>
</evidence>
<name>A0A430Q7W0_SCHBO</name>
<evidence type="ECO:0000259" key="19">
    <source>
        <dbReference type="PROSITE" id="PS50042"/>
    </source>
</evidence>
<dbReference type="InterPro" id="IPR000595">
    <property type="entry name" value="cNMP-bd_dom"/>
</dbReference>
<evidence type="ECO:0000256" key="3">
    <source>
        <dbReference type="ARBA" id="ARBA00022527"/>
    </source>
</evidence>
<comment type="catalytic activity">
    <reaction evidence="11">
        <text>L-seryl-[protein] + ATP = O-phospho-L-seryl-[protein] + ADP + H(+)</text>
        <dbReference type="Rhea" id="RHEA:17989"/>
        <dbReference type="Rhea" id="RHEA-COMP:9863"/>
        <dbReference type="Rhea" id="RHEA-COMP:11604"/>
        <dbReference type="ChEBI" id="CHEBI:15378"/>
        <dbReference type="ChEBI" id="CHEBI:29999"/>
        <dbReference type="ChEBI" id="CHEBI:30616"/>
        <dbReference type="ChEBI" id="CHEBI:83421"/>
        <dbReference type="ChEBI" id="CHEBI:456216"/>
        <dbReference type="EC" id="2.7.11.12"/>
    </reaction>
</comment>
<dbReference type="SMART" id="SM00100">
    <property type="entry name" value="cNMP"/>
    <property type="match status" value="2"/>
</dbReference>
<keyword evidence="8 12" id="KW-0067">ATP-binding</keyword>
<evidence type="ECO:0000256" key="6">
    <source>
        <dbReference type="ARBA" id="ARBA00022741"/>
    </source>
</evidence>
<comment type="catalytic activity">
    <reaction evidence="10 12">
        <text>L-threonyl-[protein] + ATP = O-phospho-L-threonyl-[protein] + ADP + H(+)</text>
        <dbReference type="Rhea" id="RHEA:46608"/>
        <dbReference type="Rhea" id="RHEA-COMP:11060"/>
        <dbReference type="Rhea" id="RHEA-COMP:11605"/>
        <dbReference type="ChEBI" id="CHEBI:15378"/>
        <dbReference type="ChEBI" id="CHEBI:30013"/>
        <dbReference type="ChEBI" id="CHEBI:30616"/>
        <dbReference type="ChEBI" id="CHEBI:61977"/>
        <dbReference type="ChEBI" id="CHEBI:456216"/>
        <dbReference type="EC" id="2.7.11.12"/>
    </reaction>
</comment>
<evidence type="ECO:0000256" key="9">
    <source>
        <dbReference type="ARBA" id="ARBA00022992"/>
    </source>
</evidence>
<dbReference type="PANTHER" id="PTHR24353:SF111">
    <property type="match status" value="1"/>
</dbReference>
<dbReference type="Pfam" id="PF00027">
    <property type="entry name" value="cNMP_binding"/>
    <property type="match status" value="2"/>
</dbReference>
<dbReference type="PROSITE" id="PS00108">
    <property type="entry name" value="PROTEIN_KINASE_ST"/>
    <property type="match status" value="1"/>
</dbReference>